<dbReference type="GO" id="GO:0004349">
    <property type="term" value="F:glutamate 5-kinase activity"/>
    <property type="evidence" value="ECO:0007669"/>
    <property type="project" value="TreeGrafter"/>
</dbReference>
<evidence type="ECO:0000313" key="6">
    <source>
        <dbReference type="EMBL" id="MBC8538264.1"/>
    </source>
</evidence>
<organism evidence="6 7">
    <name type="scientific">Guopingia tenuis</name>
    <dbReference type="NCBI Taxonomy" id="2763656"/>
    <lineage>
        <taxon>Bacteria</taxon>
        <taxon>Bacillati</taxon>
        <taxon>Bacillota</taxon>
        <taxon>Clostridia</taxon>
        <taxon>Christensenellales</taxon>
        <taxon>Christensenellaceae</taxon>
        <taxon>Guopingia</taxon>
    </lineage>
</organism>
<accession>A0A926HVS5</accession>
<sequence>MSHFDFDAVIKIGSMALIRRGDNDLDYNIFSRLAHDLRPGYILVSSGATEIGRIDYMKRNGGSELRGDIEEIKTDYSAQGQAVLMELYRQFVDPRYSIRQVLVEHSHFNDKVKAEHIRRMFYRAANQNAIPIVNYNDPVSNEENRKMEIAALRRQEADEVVECIDNDETAAVVTQLVGAEKLVILTTTEGIYRDVNDPSTLIEEVRGSSVEEINAKIDEMMQYCNGASRVGAAGAKAKLTFARKPLECGSTVMIAHAKHRISDILAGKVRCTVLRLEK</sequence>
<comment type="caution">
    <text evidence="6">The sequence shown here is derived from an EMBL/GenBank/DDBJ whole genome shotgun (WGS) entry which is preliminary data.</text>
</comment>
<dbReference type="GO" id="GO:0005829">
    <property type="term" value="C:cytosol"/>
    <property type="evidence" value="ECO:0007669"/>
    <property type="project" value="TreeGrafter"/>
</dbReference>
<name>A0A926HVS5_9FIRM</name>
<dbReference type="PANTHER" id="PTHR43654">
    <property type="entry name" value="GLUTAMATE 5-KINASE"/>
    <property type="match status" value="1"/>
</dbReference>
<keyword evidence="2" id="KW-0547">Nucleotide-binding</keyword>
<gene>
    <name evidence="6" type="ORF">H8693_04880</name>
</gene>
<dbReference type="EMBL" id="JACRSS010000001">
    <property type="protein sequence ID" value="MBC8538264.1"/>
    <property type="molecule type" value="Genomic_DNA"/>
</dbReference>
<evidence type="ECO:0000259" key="5">
    <source>
        <dbReference type="Pfam" id="PF00696"/>
    </source>
</evidence>
<evidence type="ECO:0000256" key="1">
    <source>
        <dbReference type="ARBA" id="ARBA00022679"/>
    </source>
</evidence>
<dbReference type="GO" id="GO:0005524">
    <property type="term" value="F:ATP binding"/>
    <property type="evidence" value="ECO:0007669"/>
    <property type="project" value="UniProtKB-KW"/>
</dbReference>
<dbReference type="AlphaFoldDB" id="A0A926HVS5"/>
<evidence type="ECO:0000256" key="3">
    <source>
        <dbReference type="ARBA" id="ARBA00022777"/>
    </source>
</evidence>
<dbReference type="RefSeq" id="WP_249280022.1">
    <property type="nucleotide sequence ID" value="NZ_JACRSS010000001.1"/>
</dbReference>
<evidence type="ECO:0000256" key="4">
    <source>
        <dbReference type="ARBA" id="ARBA00022840"/>
    </source>
</evidence>
<dbReference type="PRINTS" id="PR00474">
    <property type="entry name" value="GLU5KINASE"/>
</dbReference>
<evidence type="ECO:0000256" key="2">
    <source>
        <dbReference type="ARBA" id="ARBA00022741"/>
    </source>
</evidence>
<reference evidence="6" key="1">
    <citation type="submission" date="2020-08" db="EMBL/GenBank/DDBJ databases">
        <title>Genome public.</title>
        <authorList>
            <person name="Liu C."/>
            <person name="Sun Q."/>
        </authorList>
    </citation>
    <scope>NUCLEOTIDE SEQUENCE</scope>
    <source>
        <strain evidence="6">NSJ-63</strain>
    </source>
</reference>
<keyword evidence="7" id="KW-1185">Reference proteome</keyword>
<feature type="domain" description="Aspartate/glutamate/uridylate kinase" evidence="5">
    <location>
        <begin position="9"/>
        <end position="255"/>
    </location>
</feature>
<dbReference type="InterPro" id="IPR036393">
    <property type="entry name" value="AceGlu_kinase-like_sf"/>
</dbReference>
<dbReference type="InterPro" id="IPR001057">
    <property type="entry name" value="Glu/AcGlu_kinase"/>
</dbReference>
<protein>
    <submittedName>
        <fullName evidence="6">Uridylate kinase</fullName>
    </submittedName>
</protein>
<dbReference type="Proteomes" id="UP000617951">
    <property type="component" value="Unassembled WGS sequence"/>
</dbReference>
<evidence type="ECO:0000313" key="7">
    <source>
        <dbReference type="Proteomes" id="UP000617951"/>
    </source>
</evidence>
<dbReference type="Gene3D" id="3.40.1160.10">
    <property type="entry name" value="Acetylglutamate kinase-like"/>
    <property type="match status" value="1"/>
</dbReference>
<dbReference type="InterPro" id="IPR001048">
    <property type="entry name" value="Asp/Glu/Uridylate_kinase"/>
</dbReference>
<keyword evidence="1" id="KW-0808">Transferase</keyword>
<dbReference type="SUPFAM" id="SSF53633">
    <property type="entry name" value="Carbamate kinase-like"/>
    <property type="match status" value="1"/>
</dbReference>
<keyword evidence="3 6" id="KW-0418">Kinase</keyword>
<dbReference type="PANTHER" id="PTHR43654:SF1">
    <property type="entry name" value="ISOPENTENYL PHOSPHATE KINASE"/>
    <property type="match status" value="1"/>
</dbReference>
<dbReference type="Pfam" id="PF00696">
    <property type="entry name" value="AA_kinase"/>
    <property type="match status" value="1"/>
</dbReference>
<proteinExistence type="predicted"/>
<keyword evidence="4" id="KW-0067">ATP-binding</keyword>